<feature type="compositionally biased region" description="Basic residues" evidence="1">
    <location>
        <begin position="37"/>
        <end position="46"/>
    </location>
</feature>
<dbReference type="Proteomes" id="UP000646548">
    <property type="component" value="Unassembled WGS sequence"/>
</dbReference>
<name>A0A834BT38_ORYME</name>
<gene>
    <name evidence="2" type="ORF">FQA47_017747</name>
</gene>
<evidence type="ECO:0000313" key="2">
    <source>
        <dbReference type="EMBL" id="KAF6719542.1"/>
    </source>
</evidence>
<sequence length="141" mass="15005">MGGAVGSPNNQPAGSRARTKGFYSLPGPCGRLERGPVRGRARPRGRRGSEQQQTRAGRAPSASALEEDDKGRSAAAAAPFLFRQDSGTSGPSSRPSSQHSGSSSRTSPVRRAASVPNSNRRRRTRPDPVCADLFKSLWDFV</sequence>
<protein>
    <submittedName>
        <fullName evidence="2">Uncharacterized protein</fullName>
    </submittedName>
</protein>
<organism evidence="2 3">
    <name type="scientific">Oryzias melastigma</name>
    <name type="common">Marine medaka</name>
    <dbReference type="NCBI Taxonomy" id="30732"/>
    <lineage>
        <taxon>Eukaryota</taxon>
        <taxon>Metazoa</taxon>
        <taxon>Chordata</taxon>
        <taxon>Craniata</taxon>
        <taxon>Vertebrata</taxon>
        <taxon>Euteleostomi</taxon>
        <taxon>Actinopterygii</taxon>
        <taxon>Neopterygii</taxon>
        <taxon>Teleostei</taxon>
        <taxon>Neoteleostei</taxon>
        <taxon>Acanthomorphata</taxon>
        <taxon>Ovalentaria</taxon>
        <taxon>Atherinomorphae</taxon>
        <taxon>Beloniformes</taxon>
        <taxon>Adrianichthyidae</taxon>
        <taxon>Oryziinae</taxon>
        <taxon>Oryzias</taxon>
    </lineage>
</organism>
<feature type="region of interest" description="Disordered" evidence="1">
    <location>
        <begin position="1"/>
        <end position="129"/>
    </location>
</feature>
<evidence type="ECO:0000256" key="1">
    <source>
        <dbReference type="SAM" id="MobiDB-lite"/>
    </source>
</evidence>
<proteinExistence type="predicted"/>
<dbReference type="EMBL" id="WKFB01000598">
    <property type="protein sequence ID" value="KAF6719542.1"/>
    <property type="molecule type" value="Genomic_DNA"/>
</dbReference>
<feature type="compositionally biased region" description="Low complexity" evidence="1">
    <location>
        <begin position="86"/>
        <end position="107"/>
    </location>
</feature>
<accession>A0A834BT38</accession>
<dbReference type="AlphaFoldDB" id="A0A834BT38"/>
<evidence type="ECO:0000313" key="3">
    <source>
        <dbReference type="Proteomes" id="UP000646548"/>
    </source>
</evidence>
<comment type="caution">
    <text evidence="2">The sequence shown here is derived from an EMBL/GenBank/DDBJ whole genome shotgun (WGS) entry which is preliminary data.</text>
</comment>
<reference evidence="2" key="1">
    <citation type="journal article" name="BMC Genomics">
        <title>Long-read sequencing and de novo genome assembly of marine medaka (Oryzias melastigma).</title>
        <authorList>
            <person name="Liang P."/>
            <person name="Saqib H.S.A."/>
            <person name="Ni X."/>
            <person name="Shen Y."/>
        </authorList>
    </citation>
    <scope>NUCLEOTIDE SEQUENCE</scope>
    <source>
        <strain evidence="2">Bigg-433</strain>
    </source>
</reference>